<feature type="domain" description="Sigma-54 factor interaction" evidence="6">
    <location>
        <begin position="155"/>
        <end position="384"/>
    </location>
</feature>
<keyword evidence="2" id="KW-0058">Aromatic hydrocarbons catabolism</keyword>
<reference evidence="8 9" key="1">
    <citation type="submission" date="2024-09" db="EMBL/GenBank/DDBJ databases">
        <authorList>
            <person name="Sun Q."/>
            <person name="Mori K."/>
        </authorList>
    </citation>
    <scope>NUCLEOTIDE SEQUENCE [LARGE SCALE GENOMIC DNA]</scope>
    <source>
        <strain evidence="8 9">NCAIM B.02301</strain>
    </source>
</reference>
<dbReference type="PANTHER" id="PTHR32071:SF57">
    <property type="entry name" value="C4-DICARBOXYLATE TRANSPORT TRANSCRIPTIONAL REGULATORY PROTEIN DCTD"/>
    <property type="match status" value="1"/>
</dbReference>
<dbReference type="Gene3D" id="1.10.10.60">
    <property type="entry name" value="Homeodomain-like"/>
    <property type="match status" value="1"/>
</dbReference>
<protein>
    <recommendedName>
        <fullName evidence="4">HTH-type transcriptional regulatory protein TyrR</fullName>
    </recommendedName>
</protein>
<dbReference type="PROSITE" id="PS00675">
    <property type="entry name" value="SIGMA54_INTERACT_1"/>
    <property type="match status" value="1"/>
</dbReference>
<dbReference type="CDD" id="cd00009">
    <property type="entry name" value="AAA"/>
    <property type="match status" value="1"/>
</dbReference>
<keyword evidence="1" id="KW-0547">Nucleotide-binding</keyword>
<dbReference type="Pfam" id="PF25601">
    <property type="entry name" value="AAA_lid_14"/>
    <property type="match status" value="1"/>
</dbReference>
<dbReference type="RefSeq" id="WP_273847527.1">
    <property type="nucleotide sequence ID" value="NZ_JAQQWT010000027.1"/>
</dbReference>
<evidence type="ECO:0000256" key="3">
    <source>
        <dbReference type="ARBA" id="ARBA00022840"/>
    </source>
</evidence>
<evidence type="ECO:0000259" key="6">
    <source>
        <dbReference type="PROSITE" id="PS50045"/>
    </source>
</evidence>
<dbReference type="PROSITE" id="PS50045">
    <property type="entry name" value="SIGMA54_INTERACT_4"/>
    <property type="match status" value="1"/>
</dbReference>
<evidence type="ECO:0000256" key="4">
    <source>
        <dbReference type="ARBA" id="ARBA00029500"/>
    </source>
</evidence>
<evidence type="ECO:0000256" key="1">
    <source>
        <dbReference type="ARBA" id="ARBA00022741"/>
    </source>
</evidence>
<keyword evidence="9" id="KW-1185">Reference proteome</keyword>
<dbReference type="PROSITE" id="PS50112">
    <property type="entry name" value="PAS"/>
    <property type="match status" value="1"/>
</dbReference>
<feature type="domain" description="PAS" evidence="7">
    <location>
        <begin position="12"/>
        <end position="62"/>
    </location>
</feature>
<gene>
    <name evidence="8" type="ORF">ACFFH4_25960</name>
</gene>
<dbReference type="Gene3D" id="3.30.450.20">
    <property type="entry name" value="PAS domain"/>
    <property type="match status" value="1"/>
</dbReference>
<dbReference type="Gene3D" id="1.10.8.60">
    <property type="match status" value="1"/>
</dbReference>
<dbReference type="Proteomes" id="UP001589833">
    <property type="component" value="Unassembled WGS sequence"/>
</dbReference>
<evidence type="ECO:0000256" key="5">
    <source>
        <dbReference type="SAM" id="Coils"/>
    </source>
</evidence>
<feature type="coiled-coil region" evidence="5">
    <location>
        <begin position="115"/>
        <end position="149"/>
    </location>
</feature>
<dbReference type="PANTHER" id="PTHR32071">
    <property type="entry name" value="TRANSCRIPTIONAL REGULATORY PROTEIN"/>
    <property type="match status" value="1"/>
</dbReference>
<accession>A0ABV6NNG6</accession>
<dbReference type="InterPro" id="IPR058031">
    <property type="entry name" value="AAA_lid_NorR"/>
</dbReference>
<proteinExistence type="predicted"/>
<evidence type="ECO:0000259" key="7">
    <source>
        <dbReference type="PROSITE" id="PS50112"/>
    </source>
</evidence>
<dbReference type="InterPro" id="IPR003593">
    <property type="entry name" value="AAA+_ATPase"/>
</dbReference>
<dbReference type="InterPro" id="IPR009057">
    <property type="entry name" value="Homeodomain-like_sf"/>
</dbReference>
<dbReference type="InterPro" id="IPR027417">
    <property type="entry name" value="P-loop_NTPase"/>
</dbReference>
<evidence type="ECO:0000256" key="2">
    <source>
        <dbReference type="ARBA" id="ARBA00022797"/>
    </source>
</evidence>
<sequence length="476" mass="54979">MRGGRFTVDEELQIELDKIVETSNNNITITDEDGIILRSNPNHWTMYGVKADSYIGKSVYDLEKEGVLSPSVNVLVLKEKKVVRILQHTKTGQVVMSTGYPVFNKEGRLIRAISYSQDQTEIIQLQEQYKQLQTKVAGFQTEVEKLREKEASHRILFRSAKMQQLFKTIQRVAKTDATILFLGESGVGKSTLARFIHDQSERHKEPFIEVNCSTIPETLFESEMFGYEPGSFTGAQRKGKQGLVEQANHGTLFLDEIGELPLAIQVKLLKVIQEKKLMRIGGKDELQVNFRLITATNQDLKKMVDEGKFRLDLYYRLNVVPVDIPPLRERKDDIAILLQHYLQSINEKYDTSKKLHPTTYELLIHYHWPGNVREMENLLERLVLTIEEQIIVPEHLPFDLQKDIKETVDPPWNFDQEIIERKTLKETLEEVELKVILSAYAKCKTTYEMAEYLGISQPSVIYKLKKYKEAIKKGSF</sequence>
<comment type="caution">
    <text evidence="8">The sequence shown here is derived from an EMBL/GenBank/DDBJ whole genome shotgun (WGS) entry which is preliminary data.</text>
</comment>
<dbReference type="SMART" id="SM00382">
    <property type="entry name" value="AAA"/>
    <property type="match status" value="1"/>
</dbReference>
<dbReference type="InterPro" id="IPR002078">
    <property type="entry name" value="Sigma_54_int"/>
</dbReference>
<dbReference type="Gene3D" id="3.40.50.300">
    <property type="entry name" value="P-loop containing nucleotide triphosphate hydrolases"/>
    <property type="match status" value="1"/>
</dbReference>
<dbReference type="Pfam" id="PF18024">
    <property type="entry name" value="HTH_50"/>
    <property type="match status" value="1"/>
</dbReference>
<dbReference type="SUPFAM" id="SSF55785">
    <property type="entry name" value="PYP-like sensor domain (PAS domain)"/>
    <property type="match status" value="1"/>
</dbReference>
<evidence type="ECO:0000313" key="9">
    <source>
        <dbReference type="Proteomes" id="UP001589833"/>
    </source>
</evidence>
<evidence type="ECO:0000313" key="8">
    <source>
        <dbReference type="EMBL" id="MFC0562288.1"/>
    </source>
</evidence>
<dbReference type="Pfam" id="PF00158">
    <property type="entry name" value="Sigma54_activat"/>
    <property type="match status" value="1"/>
</dbReference>
<dbReference type="InterPro" id="IPR035965">
    <property type="entry name" value="PAS-like_dom_sf"/>
</dbReference>
<dbReference type="SUPFAM" id="SSF52540">
    <property type="entry name" value="P-loop containing nucleoside triphosphate hydrolases"/>
    <property type="match status" value="1"/>
</dbReference>
<dbReference type="Pfam" id="PF13426">
    <property type="entry name" value="PAS_9"/>
    <property type="match status" value="1"/>
</dbReference>
<dbReference type="InterPro" id="IPR000014">
    <property type="entry name" value="PAS"/>
</dbReference>
<name>A0ABV6NNG6_9BACI</name>
<dbReference type="InterPro" id="IPR025662">
    <property type="entry name" value="Sigma_54_int_dom_ATP-bd_1"/>
</dbReference>
<dbReference type="SUPFAM" id="SSF46689">
    <property type="entry name" value="Homeodomain-like"/>
    <property type="match status" value="1"/>
</dbReference>
<keyword evidence="3" id="KW-0067">ATP-binding</keyword>
<dbReference type="EMBL" id="JBHLTR010000122">
    <property type="protein sequence ID" value="MFC0562288.1"/>
    <property type="molecule type" value="Genomic_DNA"/>
</dbReference>
<organism evidence="8 9">
    <name type="scientific">Halalkalibacter alkalisediminis</name>
    <dbReference type="NCBI Taxonomy" id="935616"/>
    <lineage>
        <taxon>Bacteria</taxon>
        <taxon>Bacillati</taxon>
        <taxon>Bacillota</taxon>
        <taxon>Bacilli</taxon>
        <taxon>Bacillales</taxon>
        <taxon>Bacillaceae</taxon>
        <taxon>Halalkalibacter</taxon>
    </lineage>
</organism>
<dbReference type="InterPro" id="IPR030828">
    <property type="entry name" value="HTH_TyrR"/>
</dbReference>
<keyword evidence="5" id="KW-0175">Coiled coil</keyword>